<feature type="transmembrane region" description="Helical" evidence="3">
    <location>
        <begin position="60"/>
        <end position="78"/>
    </location>
</feature>
<dbReference type="Pfam" id="PF13181">
    <property type="entry name" value="TPR_8"/>
    <property type="match status" value="1"/>
</dbReference>
<feature type="compositionally biased region" description="Basic residues" evidence="2">
    <location>
        <begin position="8"/>
        <end position="17"/>
    </location>
</feature>
<dbReference type="Gene3D" id="1.25.40.10">
    <property type="entry name" value="Tetratricopeptide repeat domain"/>
    <property type="match status" value="1"/>
</dbReference>
<gene>
    <name evidence="5" type="ORF">CHIRRI_LOCUS2480</name>
</gene>
<evidence type="ECO:0000313" key="6">
    <source>
        <dbReference type="Proteomes" id="UP001153620"/>
    </source>
</evidence>
<evidence type="ECO:0000256" key="1">
    <source>
        <dbReference type="ARBA" id="ARBA00007730"/>
    </source>
</evidence>
<feature type="domain" description="Aspartyl/asparaginy/proline hydroxylase" evidence="4">
    <location>
        <begin position="584"/>
        <end position="733"/>
    </location>
</feature>
<feature type="compositionally biased region" description="Acidic residues" evidence="2">
    <location>
        <begin position="179"/>
        <end position="217"/>
    </location>
</feature>
<proteinExistence type="inferred from homology"/>
<reference evidence="5" key="1">
    <citation type="submission" date="2022-01" db="EMBL/GenBank/DDBJ databases">
        <authorList>
            <person name="King R."/>
        </authorList>
    </citation>
    <scope>NUCLEOTIDE SEQUENCE</scope>
</reference>
<accession>A0A9P0NDV2</accession>
<feature type="compositionally biased region" description="Acidic residues" evidence="2">
    <location>
        <begin position="140"/>
        <end position="149"/>
    </location>
</feature>
<dbReference type="Pfam" id="PF05118">
    <property type="entry name" value="Asp_Arg_Hydrox"/>
    <property type="match status" value="1"/>
</dbReference>
<evidence type="ECO:0000259" key="4">
    <source>
        <dbReference type="Pfam" id="PF05118"/>
    </source>
</evidence>
<protein>
    <recommendedName>
        <fullName evidence="4">Aspartyl/asparaginy/proline hydroxylase domain-containing protein</fullName>
    </recommendedName>
</protein>
<feature type="compositionally biased region" description="Basic and acidic residues" evidence="2">
    <location>
        <begin position="109"/>
        <end position="139"/>
    </location>
</feature>
<dbReference type="GO" id="GO:0062101">
    <property type="term" value="F:peptidyl-aspartic acid 3-dioxygenase activity"/>
    <property type="evidence" value="ECO:0007669"/>
    <property type="project" value="InterPro"/>
</dbReference>
<dbReference type="EMBL" id="OU895877">
    <property type="protein sequence ID" value="CAH1712328.1"/>
    <property type="molecule type" value="Genomic_DNA"/>
</dbReference>
<dbReference type="InterPro" id="IPR039038">
    <property type="entry name" value="ASPH"/>
</dbReference>
<feature type="compositionally biased region" description="Low complexity" evidence="2">
    <location>
        <begin position="167"/>
        <end position="178"/>
    </location>
</feature>
<name>A0A9P0NDV2_9DIPT</name>
<dbReference type="GO" id="GO:0005783">
    <property type="term" value="C:endoplasmic reticulum"/>
    <property type="evidence" value="ECO:0007669"/>
    <property type="project" value="TreeGrafter"/>
</dbReference>
<keyword evidence="3" id="KW-0812">Transmembrane</keyword>
<comment type="similarity">
    <text evidence="1">Belongs to the aspartyl/asparaginyl beta-hydroxylase family.</text>
</comment>
<dbReference type="OrthoDB" id="6612291at2759"/>
<evidence type="ECO:0000256" key="3">
    <source>
        <dbReference type="SAM" id="Phobius"/>
    </source>
</evidence>
<feature type="region of interest" description="Disordered" evidence="2">
    <location>
        <begin position="1"/>
        <end position="34"/>
    </location>
</feature>
<keyword evidence="6" id="KW-1185">Reference proteome</keyword>
<sequence>MSGDVQTRQRRKEKKKQKREDEAPLPGIDTSKFNETEKKSVQMHINESDHHGAAGICAKVIFFTLMAILLGLVTLIVLENRGGSDVDTPLSESRFSEYLQGWVDENRQDDHHEEPHFSAPDEDHDDNDHATEESHHDGEQTEINDNDPYPEEKDVSNNENDDEENSQELNAEINNNDNESQEDNDNASQENDDDNNDQNDNEPEETDDNDGLEDNNEPEVPNLFEDSAPFDEEKKINRHRLSRKVDELYDTYNEIADMLGKDRLKTNKAILNKREISKGDDDDEGIADSKDIFENVVDNDAGEEILLQKLAEESEQEQNQQQDQDENEEEGSSSQIPEGGGAQSSYMEELLRQQALEENPAVKELYDKAKEMDKSSETEKSNKILNEAIGMYKTLIEQYGDKLNDTIFKQVAERCINRMRFLGRLKSAVDIHYKLIRRFADEPSFRNQLAVTFLLGNRLSAAKLVLHEVLSQWRYNGFALVHYGFVLKNLDQDFENAVLYLREGIETNDEGTQDGRFYFNLGDALQRLGRNQEAQEVYRKGAKIGLFLSEYQRSLYNVNRLKSKPFWTKLDTTYKDQFTEIYKYWQVIRDEGLKLLSQDGLFMNEQENLKDTGDWKQFELYARGSKTKNCHMAPITCQLINNFKAASSCKRGQVKFSVLHPNTHVHSHCGPTNCRIRAHLGLKVPENTFIRVANETRSWKEGEWLIFDDSYEHEVWQKGTSLRLVLIVDVWHPDLTEEEKSSMSPI</sequence>
<dbReference type="InterPro" id="IPR027443">
    <property type="entry name" value="IPNS-like_sf"/>
</dbReference>
<dbReference type="Proteomes" id="UP001153620">
    <property type="component" value="Chromosome 1"/>
</dbReference>
<evidence type="ECO:0000313" key="5">
    <source>
        <dbReference type="EMBL" id="CAH1712328.1"/>
    </source>
</evidence>
<dbReference type="InterPro" id="IPR019734">
    <property type="entry name" value="TPR_rpt"/>
</dbReference>
<dbReference type="PANTHER" id="PTHR12366:SF29">
    <property type="entry name" value="ASPARTYL BETA-HYDROXYLASE, ISOFORM L"/>
    <property type="match status" value="1"/>
</dbReference>
<organism evidence="5 6">
    <name type="scientific">Chironomus riparius</name>
    <dbReference type="NCBI Taxonomy" id="315576"/>
    <lineage>
        <taxon>Eukaryota</taxon>
        <taxon>Metazoa</taxon>
        <taxon>Ecdysozoa</taxon>
        <taxon>Arthropoda</taxon>
        <taxon>Hexapoda</taxon>
        <taxon>Insecta</taxon>
        <taxon>Pterygota</taxon>
        <taxon>Neoptera</taxon>
        <taxon>Endopterygota</taxon>
        <taxon>Diptera</taxon>
        <taxon>Nematocera</taxon>
        <taxon>Chironomoidea</taxon>
        <taxon>Chironomidae</taxon>
        <taxon>Chironominae</taxon>
        <taxon>Chironomus</taxon>
    </lineage>
</organism>
<dbReference type="Gene3D" id="2.60.120.330">
    <property type="entry name" value="B-lactam Antibiotic, Isopenicillin N Synthase, Chain"/>
    <property type="match status" value="1"/>
</dbReference>
<dbReference type="SUPFAM" id="SSF48452">
    <property type="entry name" value="TPR-like"/>
    <property type="match status" value="1"/>
</dbReference>
<dbReference type="AlphaFoldDB" id="A0A9P0NDV2"/>
<feature type="region of interest" description="Disordered" evidence="2">
    <location>
        <begin position="312"/>
        <end position="342"/>
    </location>
</feature>
<dbReference type="InterPro" id="IPR007803">
    <property type="entry name" value="Asp/Arg/Pro-Hydrxlase"/>
</dbReference>
<feature type="region of interest" description="Disordered" evidence="2">
    <location>
        <begin position="109"/>
        <end position="236"/>
    </location>
</feature>
<dbReference type="SUPFAM" id="SSF51197">
    <property type="entry name" value="Clavaminate synthase-like"/>
    <property type="match status" value="1"/>
</dbReference>
<keyword evidence="3" id="KW-1133">Transmembrane helix</keyword>
<evidence type="ECO:0000256" key="2">
    <source>
        <dbReference type="SAM" id="MobiDB-lite"/>
    </source>
</evidence>
<dbReference type="InterPro" id="IPR011990">
    <property type="entry name" value="TPR-like_helical_dom_sf"/>
</dbReference>
<keyword evidence="3" id="KW-0472">Membrane</keyword>
<dbReference type="PANTHER" id="PTHR12366">
    <property type="entry name" value="ASPARTYL/ASPARAGINYL BETA-HYDROXYLASE"/>
    <property type="match status" value="1"/>
</dbReference>
<reference evidence="5" key="2">
    <citation type="submission" date="2022-10" db="EMBL/GenBank/DDBJ databases">
        <authorList>
            <consortium name="ENA_rothamsted_submissions"/>
            <consortium name="culmorum"/>
            <person name="King R."/>
        </authorList>
    </citation>
    <scope>NUCLEOTIDE SEQUENCE</scope>
</reference>